<dbReference type="InterPro" id="IPR050250">
    <property type="entry name" value="Macrolide_Exporter_MacB"/>
</dbReference>
<proteinExistence type="inferred from homology"/>
<dbReference type="Proteomes" id="UP000245462">
    <property type="component" value="Unassembled WGS sequence"/>
</dbReference>
<dbReference type="InterPro" id="IPR003838">
    <property type="entry name" value="ABC3_permease_C"/>
</dbReference>
<accession>A0A2U1FCE4</accession>
<comment type="similarity">
    <text evidence="6">Belongs to the ABC-4 integral membrane protein family.</text>
</comment>
<evidence type="ECO:0000256" key="4">
    <source>
        <dbReference type="ARBA" id="ARBA00022989"/>
    </source>
</evidence>
<evidence type="ECO:0000256" key="7">
    <source>
        <dbReference type="SAM" id="Phobius"/>
    </source>
</evidence>
<evidence type="ECO:0000259" key="8">
    <source>
        <dbReference type="Pfam" id="PF02687"/>
    </source>
</evidence>
<evidence type="ECO:0000256" key="2">
    <source>
        <dbReference type="ARBA" id="ARBA00022475"/>
    </source>
</evidence>
<evidence type="ECO:0000256" key="5">
    <source>
        <dbReference type="ARBA" id="ARBA00023136"/>
    </source>
</evidence>
<evidence type="ECO:0000313" key="10">
    <source>
        <dbReference type="Proteomes" id="UP000245462"/>
    </source>
</evidence>
<keyword evidence="2" id="KW-1003">Cell membrane</keyword>
<sequence>MLHHIIKIIRAERRANLWIWLEMLAVCGLLWFVTDYALTALRAWSRPLNYDIEHVYRLMVGTVRADSEGGQKDMSEDKGKTMMQTLDLVAAYPGVEAASIQQWGGHYSSSSSMNSLKLDTVTLSSVEIRMVSPDYFRVFRVYGADGSSPEKMAEQFSKLRMNDIQRDYYLSRNALDHVEQANGEGRESDRRYLGMSDSISYSMLYFLDDVQVEKKIRYNQTFKGVLPNQPRSEAEKSEYICLMPITEEYIGQNEHVSYSIYLRISPEADTPDFKEKFMKRMKAVTQDGTFPIMSIGAVSEDRAIVLADPIRQINNHLAIGFFLLLNIFLGIVGTFWVRTEQRRAEVGIRRVVGSTNKSVLSLMFGEGLVLMTLAFLPAAIAAWYVMFHTDLCDITVFPVGWGRLLIGLICTYLQMLLMVLLGTSIPVTRALRVPPTEAIRSE</sequence>
<comment type="caution">
    <text evidence="9">The sequence shown here is derived from an EMBL/GenBank/DDBJ whole genome shotgun (WGS) entry which is preliminary data.</text>
</comment>
<dbReference type="AlphaFoldDB" id="A0A2U1FCE4"/>
<evidence type="ECO:0000256" key="3">
    <source>
        <dbReference type="ARBA" id="ARBA00022692"/>
    </source>
</evidence>
<dbReference type="GO" id="GO:0022857">
    <property type="term" value="F:transmembrane transporter activity"/>
    <property type="evidence" value="ECO:0007669"/>
    <property type="project" value="TreeGrafter"/>
</dbReference>
<feature type="transmembrane region" description="Helical" evidence="7">
    <location>
        <begin position="17"/>
        <end position="38"/>
    </location>
</feature>
<keyword evidence="4 7" id="KW-1133">Transmembrane helix</keyword>
<keyword evidence="5 7" id="KW-0472">Membrane</keyword>
<evidence type="ECO:0000256" key="1">
    <source>
        <dbReference type="ARBA" id="ARBA00004651"/>
    </source>
</evidence>
<dbReference type="PANTHER" id="PTHR30572">
    <property type="entry name" value="MEMBRANE COMPONENT OF TRANSPORTER-RELATED"/>
    <property type="match status" value="1"/>
</dbReference>
<dbReference type="OrthoDB" id="1097311at2"/>
<protein>
    <submittedName>
        <fullName evidence="9">Putative ABC transport system permease protein</fullName>
    </submittedName>
</protein>
<dbReference type="GO" id="GO:0005886">
    <property type="term" value="C:plasma membrane"/>
    <property type="evidence" value="ECO:0007669"/>
    <property type="project" value="UniProtKB-SubCell"/>
</dbReference>
<comment type="subcellular location">
    <subcellularLocation>
        <location evidence="1">Cell membrane</location>
        <topology evidence="1">Multi-pass membrane protein</topology>
    </subcellularLocation>
</comment>
<organism evidence="9 10">
    <name type="scientific">Porphyromonas loveana</name>
    <dbReference type="NCBI Taxonomy" id="1884669"/>
    <lineage>
        <taxon>Bacteria</taxon>
        <taxon>Pseudomonadati</taxon>
        <taxon>Bacteroidota</taxon>
        <taxon>Bacteroidia</taxon>
        <taxon>Bacteroidales</taxon>
        <taxon>Porphyromonadaceae</taxon>
        <taxon>Porphyromonas</taxon>
    </lineage>
</organism>
<feature type="transmembrane region" description="Helical" evidence="7">
    <location>
        <begin position="404"/>
        <end position="422"/>
    </location>
</feature>
<name>A0A2U1FCE4_9PORP</name>
<keyword evidence="10" id="KW-1185">Reference proteome</keyword>
<dbReference type="Pfam" id="PF02687">
    <property type="entry name" value="FtsX"/>
    <property type="match status" value="1"/>
</dbReference>
<keyword evidence="3 7" id="KW-0812">Transmembrane</keyword>
<evidence type="ECO:0000313" key="9">
    <source>
        <dbReference type="EMBL" id="PVZ09871.1"/>
    </source>
</evidence>
<dbReference type="RefSeq" id="WP_116679370.1">
    <property type="nucleotide sequence ID" value="NZ_JBGYUN010000056.1"/>
</dbReference>
<gene>
    <name evidence="9" type="ORF">C7382_10860</name>
</gene>
<feature type="transmembrane region" description="Helical" evidence="7">
    <location>
        <begin position="317"/>
        <end position="337"/>
    </location>
</feature>
<dbReference type="EMBL" id="QEKY01000008">
    <property type="protein sequence ID" value="PVZ09871.1"/>
    <property type="molecule type" value="Genomic_DNA"/>
</dbReference>
<evidence type="ECO:0000256" key="6">
    <source>
        <dbReference type="ARBA" id="ARBA00038076"/>
    </source>
</evidence>
<feature type="transmembrane region" description="Helical" evidence="7">
    <location>
        <begin position="358"/>
        <end position="384"/>
    </location>
</feature>
<reference evidence="9 10" key="1">
    <citation type="submission" date="2018-04" db="EMBL/GenBank/DDBJ databases">
        <title>Genomic Encyclopedia of Type Strains, Phase IV (KMG-IV): sequencing the most valuable type-strain genomes for metagenomic binning, comparative biology and taxonomic classification.</title>
        <authorList>
            <person name="Goeker M."/>
        </authorList>
    </citation>
    <scope>NUCLEOTIDE SEQUENCE [LARGE SCALE GENOMIC DNA]</scope>
    <source>
        <strain evidence="9 10">DSM 28520</strain>
    </source>
</reference>
<dbReference type="PANTHER" id="PTHR30572:SF4">
    <property type="entry name" value="ABC TRANSPORTER PERMEASE YTRF"/>
    <property type="match status" value="1"/>
</dbReference>
<feature type="domain" description="ABC3 transporter permease C-terminal" evidence="8">
    <location>
        <begin position="318"/>
        <end position="435"/>
    </location>
</feature>
<dbReference type="GeneID" id="94550841"/>